<keyword evidence="2" id="KW-1185">Reference proteome</keyword>
<organism evidence="1 2">
    <name type="scientific">Streptomyces colonosanans</name>
    <dbReference type="NCBI Taxonomy" id="1428652"/>
    <lineage>
        <taxon>Bacteria</taxon>
        <taxon>Bacillati</taxon>
        <taxon>Actinomycetota</taxon>
        <taxon>Actinomycetes</taxon>
        <taxon>Kitasatosporales</taxon>
        <taxon>Streptomycetaceae</taxon>
        <taxon>Streptomyces</taxon>
    </lineage>
</organism>
<gene>
    <name evidence="1" type="ORF">BIV24_26550</name>
</gene>
<dbReference type="STRING" id="1428652.BIV24_26550"/>
<comment type="caution">
    <text evidence="1">The sequence shown here is derived from an EMBL/GenBank/DDBJ whole genome shotgun (WGS) entry which is preliminary data.</text>
</comment>
<proteinExistence type="predicted"/>
<evidence type="ECO:0000313" key="1">
    <source>
        <dbReference type="EMBL" id="OIJ86421.1"/>
    </source>
</evidence>
<reference evidence="1 2" key="1">
    <citation type="submission" date="2016-10" db="EMBL/GenBank/DDBJ databases">
        <title>Genome sequence of Streptomyces sp. MUSC 93.</title>
        <authorList>
            <person name="Lee L.-H."/>
            <person name="Ser H.-L."/>
            <person name="Law J.W.-F."/>
        </authorList>
    </citation>
    <scope>NUCLEOTIDE SEQUENCE [LARGE SCALE GENOMIC DNA]</scope>
    <source>
        <strain evidence="1 2">MUSC 93</strain>
    </source>
</reference>
<dbReference type="AlphaFoldDB" id="A0A1S2NYC4"/>
<name>A0A1S2NYC4_9ACTN</name>
<dbReference type="Proteomes" id="UP000179935">
    <property type="component" value="Unassembled WGS sequence"/>
</dbReference>
<protein>
    <submittedName>
        <fullName evidence="1">Uncharacterized protein</fullName>
    </submittedName>
</protein>
<accession>A0A1S2NYC4</accession>
<sequence>MNHEPVVPYITAREGEEADSLLNLRMRLGPDGRPRLGYMDEEPPDRDLRGTLWARYSQSLGSDKMPTGTPQWRLVNPVRQRVMMGLLRCQVCTAQTKRTDGVLFLETLDDLDFTRPVRTAQPPVCLEHARVAAKRCPRLRSRGHVALLATRFPIYGVIGTAYQWHGAGGIRAVSDAGSHFPYTHPQIGWVLGSQLVRELRDYQVVNVDDLALTA</sequence>
<evidence type="ECO:0000313" key="2">
    <source>
        <dbReference type="Proteomes" id="UP000179935"/>
    </source>
</evidence>
<dbReference type="EMBL" id="MLYP01000076">
    <property type="protein sequence ID" value="OIJ86421.1"/>
    <property type="molecule type" value="Genomic_DNA"/>
</dbReference>
<dbReference type="OrthoDB" id="3689934at2"/>
<dbReference type="RefSeq" id="WP_071368990.1">
    <property type="nucleotide sequence ID" value="NZ_MLYP01000076.1"/>
</dbReference>